<dbReference type="STRING" id="1356854.N007_16595"/>
<dbReference type="PANTHER" id="PTHR48090">
    <property type="entry name" value="UNDECAPRENYL-PHOSPHATE 4-DEOXY-4-FORMAMIDO-L-ARABINOSE TRANSFERASE-RELATED"/>
    <property type="match status" value="1"/>
</dbReference>
<accession>T0CQN8</accession>
<evidence type="ECO:0000256" key="3">
    <source>
        <dbReference type="ARBA" id="ARBA00022679"/>
    </source>
</evidence>
<dbReference type="eggNOG" id="COG0463">
    <property type="taxonomic scope" value="Bacteria"/>
</dbReference>
<dbReference type="SUPFAM" id="SSF53448">
    <property type="entry name" value="Nucleotide-diphospho-sugar transferases"/>
    <property type="match status" value="1"/>
</dbReference>
<comment type="subcellular location">
    <subcellularLocation>
        <location evidence="1">Membrane</location>
        <topology evidence="1">Multi-pass membrane protein</topology>
    </subcellularLocation>
</comment>
<evidence type="ECO:0000256" key="4">
    <source>
        <dbReference type="ARBA" id="ARBA00022692"/>
    </source>
</evidence>
<dbReference type="OrthoDB" id="9807778at2"/>
<dbReference type="CDD" id="cd04187">
    <property type="entry name" value="DPM1_like_bac"/>
    <property type="match status" value="1"/>
</dbReference>
<dbReference type="InterPro" id="IPR050256">
    <property type="entry name" value="Glycosyltransferase_2"/>
</dbReference>
<reference evidence="8" key="1">
    <citation type="journal article" date="2022" name="G3 (Bethesda)">
        <title>Unveiling the complete genome sequence of Alicyclobacillus acidoterrestris DSM 3922T, a taint-producing strain.</title>
        <authorList>
            <person name="Leonardo I.C."/>
            <person name="Barreto Crespo M.T."/>
            <person name="Gaspar F.B."/>
        </authorList>
    </citation>
    <scope>NUCLEOTIDE SEQUENCE [LARGE SCALE GENOMIC DNA]</scope>
    <source>
        <strain evidence="8">DSM 3922</strain>
    </source>
</reference>
<name>T0CQN8_ALIAG</name>
<dbReference type="KEGG" id="aaco:K1I37_03225"/>
<dbReference type="PANTHER" id="PTHR48090:SF1">
    <property type="entry name" value="PROPHAGE BACTOPRENOL GLUCOSYL TRANSFERASE HOMOLOG"/>
    <property type="match status" value="1"/>
</dbReference>
<keyword evidence="2" id="KW-0328">Glycosyltransferase</keyword>
<dbReference type="Proteomes" id="UP000829401">
    <property type="component" value="Chromosome"/>
</dbReference>
<organism evidence="7 8">
    <name type="scientific">Alicyclobacillus acidoterrestris (strain ATCC 49025 / DSM 3922 / CIP 106132 / NCIMB 13137 / GD3B)</name>
    <dbReference type="NCBI Taxonomy" id="1356854"/>
    <lineage>
        <taxon>Bacteria</taxon>
        <taxon>Bacillati</taxon>
        <taxon>Bacillota</taxon>
        <taxon>Bacilli</taxon>
        <taxon>Bacillales</taxon>
        <taxon>Alicyclobacillaceae</taxon>
        <taxon>Alicyclobacillus</taxon>
    </lineage>
</organism>
<dbReference type="GO" id="GO:0005886">
    <property type="term" value="C:plasma membrane"/>
    <property type="evidence" value="ECO:0007669"/>
    <property type="project" value="TreeGrafter"/>
</dbReference>
<evidence type="ECO:0000256" key="6">
    <source>
        <dbReference type="ARBA" id="ARBA00023136"/>
    </source>
</evidence>
<keyword evidence="6" id="KW-0472">Membrane</keyword>
<keyword evidence="4" id="KW-0812">Transmembrane</keyword>
<dbReference type="Pfam" id="PF00535">
    <property type="entry name" value="Glycos_transf_2"/>
    <property type="match status" value="1"/>
</dbReference>
<evidence type="ECO:0000256" key="2">
    <source>
        <dbReference type="ARBA" id="ARBA00022676"/>
    </source>
</evidence>
<dbReference type="AlphaFoldDB" id="T0CQN8"/>
<dbReference type="Gene3D" id="3.90.550.10">
    <property type="entry name" value="Spore Coat Polysaccharide Biosynthesis Protein SpsA, Chain A"/>
    <property type="match status" value="1"/>
</dbReference>
<evidence type="ECO:0000313" key="7">
    <source>
        <dbReference type="EMBL" id="UNO49572.1"/>
    </source>
</evidence>
<accession>A0A9E6ZFW9</accession>
<dbReference type="EMBL" id="CP080467">
    <property type="protein sequence ID" value="UNO49572.1"/>
    <property type="molecule type" value="Genomic_DNA"/>
</dbReference>
<keyword evidence="3" id="KW-0808">Transferase</keyword>
<gene>
    <name evidence="7" type="ORF">K1I37_03225</name>
</gene>
<dbReference type="InterPro" id="IPR029044">
    <property type="entry name" value="Nucleotide-diphossugar_trans"/>
</dbReference>
<sequence>MSNTRDHLPILYIVVPCYNEEAVLPETVARLSAVINRLVEEQSIGASSAILLVDDGSQDQTWALIERYFQSNALVKGLKLARNAGHQNALFAGLMHAKAYADAVISIDADLQDDVLAIPEMIYQYLAGYDVVYGVRDNRANDTWFKRVTAQTFYRLMRKLGANVVYNHADCRLLSRRVLEELARYEERNLFLRGIIPMIGFPATKVYYNRSPRFAGVSKYPFKKMLSFAFDGITSLSVTPIRLITVVGLLVFLVSIVVGCYALVRDLLGHAVTGWTSLMLSIWVIGGIQLMCLGLIGEYIAKIYKETKKRPKYHVETTLQDKSAATKATGDSNWVDMVGPS</sequence>
<evidence type="ECO:0000256" key="5">
    <source>
        <dbReference type="ARBA" id="ARBA00022989"/>
    </source>
</evidence>
<keyword evidence="8" id="KW-1185">Reference proteome</keyword>
<proteinExistence type="predicted"/>
<evidence type="ECO:0000256" key="1">
    <source>
        <dbReference type="ARBA" id="ARBA00004141"/>
    </source>
</evidence>
<dbReference type="GO" id="GO:0016757">
    <property type="term" value="F:glycosyltransferase activity"/>
    <property type="evidence" value="ECO:0007669"/>
    <property type="project" value="UniProtKB-KW"/>
</dbReference>
<dbReference type="InterPro" id="IPR001173">
    <property type="entry name" value="Glyco_trans_2-like"/>
</dbReference>
<evidence type="ECO:0000313" key="8">
    <source>
        <dbReference type="Proteomes" id="UP000829401"/>
    </source>
</evidence>
<keyword evidence="5" id="KW-1133">Transmembrane helix</keyword>
<protein>
    <submittedName>
        <fullName evidence="7">Glycosyltransferase family 2 protein</fullName>
    </submittedName>
</protein>
<dbReference type="RefSeq" id="WP_021298456.1">
    <property type="nucleotide sequence ID" value="NZ_AURB01000191.1"/>
</dbReference>